<reference evidence="1" key="1">
    <citation type="submission" date="2023-10" db="EMBL/GenBank/DDBJ databases">
        <title>Whole genome sequencing of actinobacterial strain Amycolatopsis sp. (BCA-696) identifies the underlying plant growth-promoting genes.</title>
        <authorList>
            <person name="Gandham P."/>
            <person name="Vadla N."/>
            <person name="Saji A."/>
            <person name="Srinivas V."/>
            <person name="Ruperao P."/>
            <person name="Selvanayagam S."/>
            <person name="Saxena R.K."/>
            <person name="Rathore A."/>
            <person name="Gopalakrishnan S."/>
            <person name="Thakur V."/>
        </authorList>
    </citation>
    <scope>NUCLEOTIDE SEQUENCE</scope>
    <source>
        <strain evidence="1">BCA-696</strain>
    </source>
</reference>
<name>A0ACD5BGS9_9PSEU</name>
<organism evidence="1 2">
    <name type="scientific">Amycolatopsis coloradensis</name>
    <dbReference type="NCBI Taxonomy" id="76021"/>
    <lineage>
        <taxon>Bacteria</taxon>
        <taxon>Bacillati</taxon>
        <taxon>Actinomycetota</taxon>
        <taxon>Actinomycetes</taxon>
        <taxon>Pseudonocardiales</taxon>
        <taxon>Pseudonocardiaceae</taxon>
        <taxon>Amycolatopsis</taxon>
    </lineage>
</organism>
<keyword evidence="2" id="KW-1185">Reference proteome</keyword>
<evidence type="ECO:0000313" key="1">
    <source>
        <dbReference type="EMBL" id="WYW18427.1"/>
    </source>
</evidence>
<evidence type="ECO:0000313" key="2">
    <source>
        <dbReference type="Proteomes" id="UP001456344"/>
    </source>
</evidence>
<accession>A0ACD5BGS9</accession>
<dbReference type="Proteomes" id="UP001456344">
    <property type="component" value="Chromosome"/>
</dbReference>
<protein>
    <submittedName>
        <fullName evidence="1">Uncharacterized protein</fullName>
    </submittedName>
</protein>
<gene>
    <name evidence="1" type="ORF">LCL61_23065</name>
</gene>
<proteinExistence type="predicted"/>
<sequence>MPALPRGGRPAEALATIQASIDAVWLELLAEYGVTAGTVDEIDLAETVLADPSSFEWRVVDAALVRLRCAECGSELGSGPSGCEPCDQANAFRFAAIEVDRPATPPGTEHGLRVASAVARTRHRYPPRVRCGYELGLPDLLDGRLPGTPQAQALRAAINKLTDDERERVTTFDEVTALAAGR</sequence>
<dbReference type="EMBL" id="CP150484">
    <property type="protein sequence ID" value="WYW18427.1"/>
    <property type="molecule type" value="Genomic_DNA"/>
</dbReference>